<dbReference type="Pfam" id="PF13478">
    <property type="entry name" value="XdhC_C"/>
    <property type="match status" value="1"/>
</dbReference>
<dbReference type="InterPro" id="IPR003777">
    <property type="entry name" value="XdhC_CoxI"/>
</dbReference>
<dbReference type="PANTHER" id="PTHR30388:SF6">
    <property type="entry name" value="XANTHINE DEHYDROGENASE SUBUNIT A-RELATED"/>
    <property type="match status" value="1"/>
</dbReference>
<dbReference type="Proteomes" id="UP000767334">
    <property type="component" value="Unassembled WGS sequence"/>
</dbReference>
<dbReference type="PANTHER" id="PTHR30388">
    <property type="entry name" value="ALDEHYDE OXIDOREDUCTASE MOLYBDENUM COFACTOR ASSEMBLY PROTEIN"/>
    <property type="match status" value="1"/>
</dbReference>
<gene>
    <name evidence="3" type="ORF">H6A19_05550</name>
</gene>
<sequence length="344" mass="38379">MNRGFYKRIEEELNNNKNICIATVIKDKGDKHLGKKILKINEEILIEDEENIEFYNRIINKINFNESGKTIKIDDEIEIIMEHIISKPNLIICGGGHIALSLASMAKMLDFNTTVIDDREEFANKERFPEVDNVICDNFTNALDKVNFNKNSYFVVVTRGHKADQECVEKILKNKFRYLGMIGSRGKVAHSINQLLEKGYTTEDINKVNAPVGISIGAKTPAEISVSIMAQIIQEKNNGNVSNIDEEILNDIVYSDNSKVLVSILHKRGSSPRGVDAKMLVKDDSSFIGTIGGGMVEKVAYEKALDLIKEKKSHIESYDLSNSAAAKLGMACGGTIKVLFEYIA</sequence>
<evidence type="ECO:0000313" key="4">
    <source>
        <dbReference type="Proteomes" id="UP000767334"/>
    </source>
</evidence>
<dbReference type="InterPro" id="IPR052698">
    <property type="entry name" value="MoCofactor_Util/Proc"/>
</dbReference>
<dbReference type="RefSeq" id="WP_148321536.1">
    <property type="nucleotide sequence ID" value="NZ_JACJLL010000023.1"/>
</dbReference>
<feature type="domain" description="XdhC Rossmann" evidence="2">
    <location>
        <begin position="90"/>
        <end position="232"/>
    </location>
</feature>
<dbReference type="Gene3D" id="3.40.50.720">
    <property type="entry name" value="NAD(P)-binding Rossmann-like Domain"/>
    <property type="match status" value="1"/>
</dbReference>
<evidence type="ECO:0000259" key="1">
    <source>
        <dbReference type="Pfam" id="PF02625"/>
    </source>
</evidence>
<dbReference type="EMBL" id="JACJLL010000023">
    <property type="protein sequence ID" value="MBM6818803.1"/>
    <property type="molecule type" value="Genomic_DNA"/>
</dbReference>
<proteinExistence type="predicted"/>
<evidence type="ECO:0000313" key="3">
    <source>
        <dbReference type="EMBL" id="MBM6818803.1"/>
    </source>
</evidence>
<name>A0ABS2FE20_9CLOT</name>
<feature type="domain" description="XdhC- CoxI" evidence="1">
    <location>
        <begin position="259"/>
        <end position="319"/>
    </location>
</feature>
<dbReference type="Pfam" id="PF02625">
    <property type="entry name" value="XdhC_CoxI"/>
    <property type="match status" value="1"/>
</dbReference>
<accession>A0ABS2FE20</accession>
<protein>
    <submittedName>
        <fullName evidence="3">XdhC family protein</fullName>
    </submittedName>
</protein>
<reference evidence="3 4" key="1">
    <citation type="journal article" date="2021" name="Sci. Rep.">
        <title>The distribution of antibiotic resistance genes in chicken gut microbiota commensals.</title>
        <authorList>
            <person name="Juricova H."/>
            <person name="Matiasovicova J."/>
            <person name="Kubasova T."/>
            <person name="Cejkova D."/>
            <person name="Rychlik I."/>
        </authorList>
    </citation>
    <scope>NUCLEOTIDE SEQUENCE [LARGE SCALE GENOMIC DNA]</scope>
    <source>
        <strain evidence="3 4">An435</strain>
    </source>
</reference>
<comment type="caution">
    <text evidence="3">The sequence shown here is derived from an EMBL/GenBank/DDBJ whole genome shotgun (WGS) entry which is preliminary data.</text>
</comment>
<evidence type="ECO:0000259" key="2">
    <source>
        <dbReference type="Pfam" id="PF13478"/>
    </source>
</evidence>
<keyword evidence="4" id="KW-1185">Reference proteome</keyword>
<dbReference type="InterPro" id="IPR027051">
    <property type="entry name" value="XdhC_Rossmann_dom"/>
</dbReference>
<organism evidence="3 4">
    <name type="scientific">Clostridium saudiense</name>
    <dbReference type="NCBI Taxonomy" id="1414720"/>
    <lineage>
        <taxon>Bacteria</taxon>
        <taxon>Bacillati</taxon>
        <taxon>Bacillota</taxon>
        <taxon>Clostridia</taxon>
        <taxon>Eubacteriales</taxon>
        <taxon>Clostridiaceae</taxon>
        <taxon>Clostridium</taxon>
    </lineage>
</organism>